<dbReference type="AlphaFoldDB" id="A6G0X6"/>
<evidence type="ECO:0000256" key="1">
    <source>
        <dbReference type="ARBA" id="ARBA00004651"/>
    </source>
</evidence>
<sequence>MLGAVGEPSGEAASTPAADAGAGTGAEAPRDELGRLLSLLMFIAVVYRVAYHATYLGEVPFALGTFSDGAVYEQAALDILERPPLGTRPFYLQGAYAYLLTLGMAIRPWSSLGLIVQLLLGAGVLVLVHRRSKLLWGPRAATYGTLALLLHPGLSFYENKYLSAELGICANLLMFVAFTGVLIGLSREPERRLRRVLGASLALGAAAGLAVLARPNMILAVPFAVMAVVACLREEGTKARALGVGALLLGSSLALAPMAARNYAVTGYPDVQPVHGGGTSFFIGNNPKSKGVWNDGGLLSARLGTESSELAEALEISTELDERAQARAIGDALYARAFAWIAENPGDFARLEVHKLWLSVGNDQLSQDYDWLGERELIPWAHRVGVPFALLVALGLIGAGVVFRPGEGPRWRPEDEAPLHEAFASVAGRRGLAWLLAGLLLAPLAANLLFFTSSQHRLPLIVPAALVAGPGVAAVVALLRRWRGGESEAGGSPRAWLLVVAVLVAAQGAWPRTHRSEPSPVHYYNLAMVQDEIGDPREALKSFDRAIELRPEQPLFHMRRAHMRMRLEDLEGAQEDLNFVFDAAAEAEAKGHPLPDWIVQRALLDQASVDFAREHPEARRRIGR</sequence>
<dbReference type="SUPFAM" id="SSF48452">
    <property type="entry name" value="TPR-like"/>
    <property type="match status" value="1"/>
</dbReference>
<evidence type="ECO:0000256" key="2">
    <source>
        <dbReference type="ARBA" id="ARBA00022475"/>
    </source>
</evidence>
<evidence type="ECO:0000313" key="11">
    <source>
        <dbReference type="EMBL" id="EDM80514.1"/>
    </source>
</evidence>
<keyword evidence="7 10" id="KW-0472">Membrane</keyword>
<dbReference type="GO" id="GO:0009103">
    <property type="term" value="P:lipopolysaccharide biosynthetic process"/>
    <property type="evidence" value="ECO:0007669"/>
    <property type="project" value="UniProtKB-ARBA"/>
</dbReference>
<evidence type="ECO:0000313" key="12">
    <source>
        <dbReference type="Proteomes" id="UP000005801"/>
    </source>
</evidence>
<dbReference type="eggNOG" id="COG5305">
    <property type="taxonomic scope" value="Bacteria"/>
</dbReference>
<accession>A6G0X6</accession>
<feature type="transmembrane region" description="Helical" evidence="10">
    <location>
        <begin position="218"/>
        <end position="234"/>
    </location>
</feature>
<protein>
    <submittedName>
        <fullName evidence="11">Uncharacterized protein</fullName>
    </submittedName>
</protein>
<keyword evidence="5 10" id="KW-0812">Transmembrane</keyword>
<dbReference type="GO" id="GO:0005886">
    <property type="term" value="C:plasma membrane"/>
    <property type="evidence" value="ECO:0007669"/>
    <property type="project" value="UniProtKB-SubCell"/>
</dbReference>
<dbReference type="STRING" id="391625.PPSIR1_41924"/>
<evidence type="ECO:0000256" key="5">
    <source>
        <dbReference type="ARBA" id="ARBA00022692"/>
    </source>
</evidence>
<name>A6G0X6_9BACT</name>
<feature type="region of interest" description="Disordered" evidence="9">
    <location>
        <begin position="1"/>
        <end position="26"/>
    </location>
</feature>
<reference evidence="11 12" key="1">
    <citation type="submission" date="2007-06" db="EMBL/GenBank/DDBJ databases">
        <authorList>
            <person name="Shimkets L."/>
            <person name="Ferriera S."/>
            <person name="Johnson J."/>
            <person name="Kravitz S."/>
            <person name="Beeson K."/>
            <person name="Sutton G."/>
            <person name="Rogers Y.-H."/>
            <person name="Friedman R."/>
            <person name="Frazier M."/>
            <person name="Venter J.C."/>
        </authorList>
    </citation>
    <scope>NUCLEOTIDE SEQUENCE [LARGE SCALE GENOMIC DNA]</scope>
    <source>
        <strain evidence="11 12">SIR-1</strain>
    </source>
</reference>
<proteinExistence type="predicted"/>
<feature type="transmembrane region" description="Helical" evidence="10">
    <location>
        <begin position="196"/>
        <end position="212"/>
    </location>
</feature>
<keyword evidence="4" id="KW-0808">Transferase</keyword>
<evidence type="ECO:0000256" key="6">
    <source>
        <dbReference type="ARBA" id="ARBA00022989"/>
    </source>
</evidence>
<feature type="compositionally biased region" description="Low complexity" evidence="9">
    <location>
        <begin position="9"/>
        <end position="26"/>
    </location>
</feature>
<keyword evidence="6 10" id="KW-1133">Transmembrane helix</keyword>
<dbReference type="InterPro" id="IPR019734">
    <property type="entry name" value="TPR_rpt"/>
</dbReference>
<evidence type="ECO:0000256" key="8">
    <source>
        <dbReference type="PROSITE-ProRule" id="PRU00339"/>
    </source>
</evidence>
<feature type="transmembrane region" description="Helical" evidence="10">
    <location>
        <begin position="163"/>
        <end position="184"/>
    </location>
</feature>
<organism evidence="11 12">
    <name type="scientific">Plesiocystis pacifica SIR-1</name>
    <dbReference type="NCBI Taxonomy" id="391625"/>
    <lineage>
        <taxon>Bacteria</taxon>
        <taxon>Pseudomonadati</taxon>
        <taxon>Myxococcota</taxon>
        <taxon>Polyangia</taxon>
        <taxon>Nannocystales</taxon>
        <taxon>Nannocystaceae</taxon>
        <taxon>Plesiocystis</taxon>
    </lineage>
</organism>
<dbReference type="SMART" id="SM00028">
    <property type="entry name" value="TPR"/>
    <property type="match status" value="1"/>
</dbReference>
<dbReference type="PROSITE" id="PS50005">
    <property type="entry name" value="TPR"/>
    <property type="match status" value="1"/>
</dbReference>
<evidence type="ECO:0000256" key="9">
    <source>
        <dbReference type="SAM" id="MobiDB-lite"/>
    </source>
</evidence>
<keyword evidence="12" id="KW-1185">Reference proteome</keyword>
<keyword evidence="2" id="KW-1003">Cell membrane</keyword>
<dbReference type="EMBL" id="ABCS01000010">
    <property type="protein sequence ID" value="EDM80514.1"/>
    <property type="molecule type" value="Genomic_DNA"/>
</dbReference>
<dbReference type="PANTHER" id="PTHR33908:SF11">
    <property type="entry name" value="MEMBRANE PROTEIN"/>
    <property type="match status" value="1"/>
</dbReference>
<dbReference type="PANTHER" id="PTHR33908">
    <property type="entry name" value="MANNOSYLTRANSFERASE YKCB-RELATED"/>
    <property type="match status" value="1"/>
</dbReference>
<dbReference type="PROSITE" id="PS50293">
    <property type="entry name" value="TPR_REGION"/>
    <property type="match status" value="1"/>
</dbReference>
<feature type="transmembrane region" description="Helical" evidence="10">
    <location>
        <begin position="109"/>
        <end position="128"/>
    </location>
</feature>
<evidence type="ECO:0000256" key="10">
    <source>
        <dbReference type="SAM" id="Phobius"/>
    </source>
</evidence>
<keyword evidence="8" id="KW-0802">TPR repeat</keyword>
<keyword evidence="3" id="KW-0328">Glycosyltransferase</keyword>
<dbReference type="GO" id="GO:0016763">
    <property type="term" value="F:pentosyltransferase activity"/>
    <property type="evidence" value="ECO:0007669"/>
    <property type="project" value="TreeGrafter"/>
</dbReference>
<feature type="repeat" description="TPR" evidence="8">
    <location>
        <begin position="520"/>
        <end position="553"/>
    </location>
</feature>
<gene>
    <name evidence="11" type="ORF">PPSIR1_41924</name>
</gene>
<feature type="transmembrane region" description="Helical" evidence="10">
    <location>
        <begin position="458"/>
        <end position="479"/>
    </location>
</feature>
<comment type="subcellular location">
    <subcellularLocation>
        <location evidence="1">Cell membrane</location>
        <topology evidence="1">Multi-pass membrane protein</topology>
    </subcellularLocation>
</comment>
<comment type="caution">
    <text evidence="11">The sequence shown here is derived from an EMBL/GenBank/DDBJ whole genome shotgun (WGS) entry which is preliminary data.</text>
</comment>
<feature type="transmembrane region" description="Helical" evidence="10">
    <location>
        <begin position="432"/>
        <end position="452"/>
    </location>
</feature>
<evidence type="ECO:0000256" key="3">
    <source>
        <dbReference type="ARBA" id="ARBA00022676"/>
    </source>
</evidence>
<dbReference type="InterPro" id="IPR050297">
    <property type="entry name" value="LipidA_mod_glycosyltrf_83"/>
</dbReference>
<feature type="transmembrane region" description="Helical" evidence="10">
    <location>
        <begin position="241"/>
        <end position="260"/>
    </location>
</feature>
<dbReference type="InterPro" id="IPR011990">
    <property type="entry name" value="TPR-like_helical_dom_sf"/>
</dbReference>
<evidence type="ECO:0000256" key="4">
    <source>
        <dbReference type="ARBA" id="ARBA00022679"/>
    </source>
</evidence>
<dbReference type="Proteomes" id="UP000005801">
    <property type="component" value="Unassembled WGS sequence"/>
</dbReference>
<dbReference type="Gene3D" id="1.25.40.10">
    <property type="entry name" value="Tetratricopeptide repeat domain"/>
    <property type="match status" value="1"/>
</dbReference>
<feature type="transmembrane region" description="Helical" evidence="10">
    <location>
        <begin position="384"/>
        <end position="403"/>
    </location>
</feature>
<evidence type="ECO:0000256" key="7">
    <source>
        <dbReference type="ARBA" id="ARBA00023136"/>
    </source>
</evidence>
<feature type="transmembrane region" description="Helical" evidence="10">
    <location>
        <begin position="140"/>
        <end position="157"/>
    </location>
</feature>